<dbReference type="RefSeq" id="WP_136899463.1">
    <property type="nucleotide sequence ID" value="NZ_SWJE01000030.1"/>
</dbReference>
<dbReference type="GO" id="GO:0004479">
    <property type="term" value="F:methionyl-tRNA formyltransferase activity"/>
    <property type="evidence" value="ECO:0007669"/>
    <property type="project" value="TreeGrafter"/>
</dbReference>
<dbReference type="PANTHER" id="PTHR11138:SF5">
    <property type="entry name" value="METHIONYL-TRNA FORMYLTRANSFERASE, MITOCHONDRIAL"/>
    <property type="match status" value="1"/>
</dbReference>
<dbReference type="AlphaFoldDB" id="A0A4U1HB68"/>
<organism evidence="3 4">
    <name type="scientific">Trinickia terrae</name>
    <dbReference type="NCBI Taxonomy" id="2571161"/>
    <lineage>
        <taxon>Bacteria</taxon>
        <taxon>Pseudomonadati</taxon>
        <taxon>Pseudomonadota</taxon>
        <taxon>Betaproteobacteria</taxon>
        <taxon>Burkholderiales</taxon>
        <taxon>Burkholderiaceae</taxon>
        <taxon>Trinickia</taxon>
    </lineage>
</organism>
<evidence type="ECO:0000259" key="1">
    <source>
        <dbReference type="Pfam" id="PF00551"/>
    </source>
</evidence>
<accession>A0A4U1HB68</accession>
<dbReference type="PANTHER" id="PTHR11138">
    <property type="entry name" value="METHIONYL-TRNA FORMYLTRANSFERASE"/>
    <property type="match status" value="1"/>
</dbReference>
<feature type="domain" description="Formyl transferase N-terminal" evidence="1">
    <location>
        <begin position="61"/>
        <end position="168"/>
    </location>
</feature>
<reference evidence="3 4" key="1">
    <citation type="submission" date="2019-04" db="EMBL/GenBank/DDBJ databases">
        <title>Trinickia sp. 7GSK02, isolated from subtropical forest soil.</title>
        <authorList>
            <person name="Gao Z.-H."/>
            <person name="Qiu L.-H."/>
        </authorList>
    </citation>
    <scope>NUCLEOTIDE SEQUENCE [LARGE SCALE GENOMIC DNA]</scope>
    <source>
        <strain evidence="3 4">7GSK02</strain>
    </source>
</reference>
<comment type="caution">
    <text evidence="3">The sequence shown here is derived from an EMBL/GenBank/DDBJ whole genome shotgun (WGS) entry which is preliminary data.</text>
</comment>
<dbReference type="InterPro" id="IPR002376">
    <property type="entry name" value="Formyl_transf_N"/>
</dbReference>
<keyword evidence="3" id="KW-0808">Transferase</keyword>
<dbReference type="Gene3D" id="3.40.50.12230">
    <property type="match status" value="1"/>
</dbReference>
<dbReference type="OrthoDB" id="9802815at2"/>
<dbReference type="Pfam" id="PF00551">
    <property type="entry name" value="Formyl_trans_N"/>
    <property type="match status" value="1"/>
</dbReference>
<proteinExistence type="predicted"/>
<dbReference type="Pfam" id="PF02911">
    <property type="entry name" value="Formyl_trans_C"/>
    <property type="match status" value="1"/>
</dbReference>
<feature type="domain" description="Formyl transferase C-terminal" evidence="2">
    <location>
        <begin position="192"/>
        <end position="272"/>
    </location>
</feature>
<dbReference type="SUPFAM" id="SSF53328">
    <property type="entry name" value="Formyltransferase"/>
    <property type="match status" value="1"/>
</dbReference>
<evidence type="ECO:0000313" key="4">
    <source>
        <dbReference type="Proteomes" id="UP000305539"/>
    </source>
</evidence>
<dbReference type="InterPro" id="IPR036477">
    <property type="entry name" value="Formyl_transf_N_sf"/>
</dbReference>
<dbReference type="SUPFAM" id="SSF50486">
    <property type="entry name" value="FMT C-terminal domain-like"/>
    <property type="match status" value="1"/>
</dbReference>
<evidence type="ECO:0000313" key="3">
    <source>
        <dbReference type="EMBL" id="TKC77972.1"/>
    </source>
</evidence>
<sequence length="284" mass="32940">MRFAFAGFDRWRVVFDTFVAAGWEPVALFTIPVDNRHDFNSEMVERAEQHRIPVKLSRIDEDDLRRLASQQCDALIVSGYQWRIPDWRGHLRYAANFHPSPLPEGRGPYPLIRAILDDRREWGISCHRIDTDFDTGELIASEPFPIEADEWHETLQLKLQMAAQRLASRVAREFEQLWRDSRAQSGGDYWPRISEGERTLDFTKPVAESMRIVRALGLIECLAPLHGTKVHVRRAVAWQEAHHYEPGQVVHQYHRWVVIAAADGFVALIEWSPLSEQARIRMQG</sequence>
<protein>
    <submittedName>
        <fullName evidence="3">Formyl transferase</fullName>
    </submittedName>
</protein>
<gene>
    <name evidence="3" type="ORF">FAZ69_32360</name>
</gene>
<dbReference type="InterPro" id="IPR005793">
    <property type="entry name" value="Formyl_trans_C"/>
</dbReference>
<dbReference type="InterPro" id="IPR011034">
    <property type="entry name" value="Formyl_transferase-like_C_sf"/>
</dbReference>
<name>A0A4U1HB68_9BURK</name>
<dbReference type="Proteomes" id="UP000305539">
    <property type="component" value="Unassembled WGS sequence"/>
</dbReference>
<dbReference type="EMBL" id="SWJE01000030">
    <property type="protein sequence ID" value="TKC77972.1"/>
    <property type="molecule type" value="Genomic_DNA"/>
</dbReference>
<keyword evidence="4" id="KW-1185">Reference proteome</keyword>
<evidence type="ECO:0000259" key="2">
    <source>
        <dbReference type="Pfam" id="PF02911"/>
    </source>
</evidence>